<evidence type="ECO:0000313" key="2">
    <source>
        <dbReference type="EMBL" id="KAA6394742.1"/>
    </source>
</evidence>
<evidence type="ECO:0000256" key="1">
    <source>
        <dbReference type="SAM" id="MobiDB-lite"/>
    </source>
</evidence>
<sequence length="314" mass="37940">MFNIPITAIAPYPHQYTFFNSTQFPIPADLNAAATFFQEFIPNQQPFFDVNRWGNICMLLYGKFITLLRYDFKAYSLFSFFNVLQPQKSDLLPRCAIVVPRGSDGFHVEALRSFEKIQNCTLMLCVRPILNIEPGQDNKYFVFELLGFQEVVEIPNNTGIPQFQNLHQEAVLGPSLELEAERLRKIEQERLRKIEEERQRQEQENRQRQEQERQRQQEEEERKRKEREEAEQQRIRQENIRIEQERQKKEDERRRRDQKREDEKRRAEEQQRQKEEEEKRRQDEEVQRQQNELTIIVDPREQLTDKPPACCIIL</sequence>
<gene>
    <name evidence="2" type="ORF">EZS28_009733</name>
</gene>
<dbReference type="EMBL" id="SNRW01001861">
    <property type="protein sequence ID" value="KAA6394742.1"/>
    <property type="molecule type" value="Genomic_DNA"/>
</dbReference>
<feature type="region of interest" description="Disordered" evidence="1">
    <location>
        <begin position="198"/>
        <end position="293"/>
    </location>
</feature>
<comment type="caution">
    <text evidence="2">The sequence shown here is derived from an EMBL/GenBank/DDBJ whole genome shotgun (WGS) entry which is preliminary data.</text>
</comment>
<reference evidence="2 3" key="1">
    <citation type="submission" date="2019-03" db="EMBL/GenBank/DDBJ databases">
        <title>Single cell metagenomics reveals metabolic interactions within the superorganism composed of flagellate Streblomastix strix and complex community of Bacteroidetes bacteria on its surface.</title>
        <authorList>
            <person name="Treitli S.C."/>
            <person name="Kolisko M."/>
            <person name="Husnik F."/>
            <person name="Keeling P."/>
            <person name="Hampl V."/>
        </authorList>
    </citation>
    <scope>NUCLEOTIDE SEQUENCE [LARGE SCALE GENOMIC DNA]</scope>
    <source>
        <strain evidence="2">ST1C</strain>
    </source>
</reference>
<proteinExistence type="predicted"/>
<organism evidence="2 3">
    <name type="scientific">Streblomastix strix</name>
    <dbReference type="NCBI Taxonomy" id="222440"/>
    <lineage>
        <taxon>Eukaryota</taxon>
        <taxon>Metamonada</taxon>
        <taxon>Preaxostyla</taxon>
        <taxon>Oxymonadida</taxon>
        <taxon>Streblomastigidae</taxon>
        <taxon>Streblomastix</taxon>
    </lineage>
</organism>
<protein>
    <submittedName>
        <fullName evidence="2">Uncharacterized protein</fullName>
    </submittedName>
</protein>
<dbReference type="Proteomes" id="UP000324800">
    <property type="component" value="Unassembled WGS sequence"/>
</dbReference>
<dbReference type="AlphaFoldDB" id="A0A5J4WJN8"/>
<feature type="compositionally biased region" description="Basic and acidic residues" evidence="1">
    <location>
        <begin position="198"/>
        <end position="287"/>
    </location>
</feature>
<name>A0A5J4WJN8_9EUKA</name>
<accession>A0A5J4WJN8</accession>
<evidence type="ECO:0000313" key="3">
    <source>
        <dbReference type="Proteomes" id="UP000324800"/>
    </source>
</evidence>